<gene>
    <name evidence="4" type="ORF">KCG46_05040</name>
</gene>
<keyword evidence="1 2" id="KW-0238">DNA-binding</keyword>
<feature type="domain" description="HTH tetR-type" evidence="3">
    <location>
        <begin position="7"/>
        <end position="67"/>
    </location>
</feature>
<dbReference type="InterPro" id="IPR050109">
    <property type="entry name" value="HTH-type_TetR-like_transc_reg"/>
</dbReference>
<feature type="DNA-binding region" description="H-T-H motif" evidence="2">
    <location>
        <begin position="30"/>
        <end position="49"/>
    </location>
</feature>
<accession>A0A9X1F270</accession>
<evidence type="ECO:0000256" key="1">
    <source>
        <dbReference type="ARBA" id="ARBA00023125"/>
    </source>
</evidence>
<protein>
    <submittedName>
        <fullName evidence="4">TetR/AcrR family transcriptional regulator</fullName>
    </submittedName>
</protein>
<evidence type="ECO:0000313" key="5">
    <source>
        <dbReference type="Proteomes" id="UP001138681"/>
    </source>
</evidence>
<proteinExistence type="predicted"/>
<sequence>MSREAPEATREKLLAVAAEEFAARGFYGASIAQIAGRLNLSKQALLYHFKRKEDLYAEVFKRISERLLKAVQSSASPVAPAEQQFEEMMLGIYAAALDNPLDTTVLMRELLDNQRSDAPSEEWHLKNFLDAIVAKLDKIEGKAALPFSQKLAAIYSIISSIEYFAASGPVLERFYGADELARVHADYREELRGQIARLVA</sequence>
<evidence type="ECO:0000256" key="2">
    <source>
        <dbReference type="PROSITE-ProRule" id="PRU00335"/>
    </source>
</evidence>
<comment type="caution">
    <text evidence="4">The sequence shown here is derived from an EMBL/GenBank/DDBJ whole genome shotgun (WGS) entry which is preliminary data.</text>
</comment>
<dbReference type="InterPro" id="IPR001647">
    <property type="entry name" value="HTH_TetR"/>
</dbReference>
<dbReference type="RefSeq" id="WP_218404203.1">
    <property type="nucleotide sequence ID" value="NZ_JAGSPC010000001.1"/>
</dbReference>
<organism evidence="4 5">
    <name type="scientific">Erythrobacter crassostreae</name>
    <dbReference type="NCBI Taxonomy" id="2828328"/>
    <lineage>
        <taxon>Bacteria</taxon>
        <taxon>Pseudomonadati</taxon>
        <taxon>Pseudomonadota</taxon>
        <taxon>Alphaproteobacteria</taxon>
        <taxon>Sphingomonadales</taxon>
        <taxon>Erythrobacteraceae</taxon>
        <taxon>Erythrobacter/Porphyrobacter group</taxon>
        <taxon>Erythrobacter</taxon>
    </lineage>
</organism>
<evidence type="ECO:0000259" key="3">
    <source>
        <dbReference type="PROSITE" id="PS50977"/>
    </source>
</evidence>
<dbReference type="PROSITE" id="PS50977">
    <property type="entry name" value="HTH_TETR_2"/>
    <property type="match status" value="1"/>
</dbReference>
<dbReference type="AlphaFoldDB" id="A0A9X1F270"/>
<dbReference type="EMBL" id="JAGSPC010000001">
    <property type="protein sequence ID" value="MBV7258945.1"/>
    <property type="molecule type" value="Genomic_DNA"/>
</dbReference>
<dbReference type="Pfam" id="PF00440">
    <property type="entry name" value="TetR_N"/>
    <property type="match status" value="1"/>
</dbReference>
<reference evidence="4" key="1">
    <citation type="submission" date="2021-04" db="EMBL/GenBank/DDBJ databases">
        <authorList>
            <person name="Pira H."/>
            <person name="Risdian C."/>
            <person name="Wink J."/>
        </authorList>
    </citation>
    <scope>NUCLEOTIDE SEQUENCE</scope>
    <source>
        <strain evidence="4">WH158</strain>
    </source>
</reference>
<dbReference type="PANTHER" id="PTHR30328:SF54">
    <property type="entry name" value="HTH-TYPE TRANSCRIPTIONAL REPRESSOR SCO4008"/>
    <property type="match status" value="1"/>
</dbReference>
<dbReference type="Proteomes" id="UP001138681">
    <property type="component" value="Unassembled WGS sequence"/>
</dbReference>
<keyword evidence="5" id="KW-1185">Reference proteome</keyword>
<dbReference type="GO" id="GO:0003677">
    <property type="term" value="F:DNA binding"/>
    <property type="evidence" value="ECO:0007669"/>
    <property type="project" value="UniProtKB-UniRule"/>
</dbReference>
<name>A0A9X1F270_9SPHN</name>
<dbReference type="PANTHER" id="PTHR30328">
    <property type="entry name" value="TRANSCRIPTIONAL REPRESSOR"/>
    <property type="match status" value="1"/>
</dbReference>
<evidence type="ECO:0000313" key="4">
    <source>
        <dbReference type="EMBL" id="MBV7258945.1"/>
    </source>
</evidence>